<keyword evidence="4" id="KW-1185">Reference proteome</keyword>
<organism evidence="3 4">
    <name type="scientific">Niabella pedocola</name>
    <dbReference type="NCBI Taxonomy" id="1752077"/>
    <lineage>
        <taxon>Bacteria</taxon>
        <taxon>Pseudomonadati</taxon>
        <taxon>Bacteroidota</taxon>
        <taxon>Chitinophagia</taxon>
        <taxon>Chitinophagales</taxon>
        <taxon>Chitinophagaceae</taxon>
        <taxon>Niabella</taxon>
    </lineage>
</organism>
<evidence type="ECO:0000259" key="2">
    <source>
        <dbReference type="Pfam" id="PF11127"/>
    </source>
</evidence>
<dbReference type="Proteomes" id="UP001199816">
    <property type="component" value="Unassembled WGS sequence"/>
</dbReference>
<proteinExistence type="predicted"/>
<keyword evidence="1" id="KW-1133">Transmembrane helix</keyword>
<evidence type="ECO:0000313" key="4">
    <source>
        <dbReference type="Proteomes" id="UP001199816"/>
    </source>
</evidence>
<feature type="transmembrane region" description="Helical" evidence="1">
    <location>
        <begin position="12"/>
        <end position="29"/>
    </location>
</feature>
<dbReference type="Pfam" id="PF11127">
    <property type="entry name" value="YgaP-like_TM"/>
    <property type="match status" value="1"/>
</dbReference>
<dbReference type="RefSeq" id="WP_231003022.1">
    <property type="nucleotide sequence ID" value="NZ_JAJNEC010000004.1"/>
</dbReference>
<gene>
    <name evidence="3" type="ORF">LQ567_05050</name>
</gene>
<feature type="domain" description="Inner membrane protein YgaP-like transmembrane" evidence="2">
    <location>
        <begin position="1"/>
        <end position="66"/>
    </location>
</feature>
<comment type="caution">
    <text evidence="3">The sequence shown here is derived from an EMBL/GenBank/DDBJ whole genome shotgun (WGS) entry which is preliminary data.</text>
</comment>
<dbReference type="InterPro" id="IPR021309">
    <property type="entry name" value="YgaP-like_TM"/>
</dbReference>
<accession>A0ABS8PMZ8</accession>
<evidence type="ECO:0000313" key="3">
    <source>
        <dbReference type="EMBL" id="MCD2422119.1"/>
    </source>
</evidence>
<reference evidence="3 4" key="1">
    <citation type="submission" date="2021-11" db="EMBL/GenBank/DDBJ databases">
        <title>Genomic of Niabella pedocola.</title>
        <authorList>
            <person name="Wu T."/>
        </authorList>
    </citation>
    <scope>NUCLEOTIDE SEQUENCE [LARGE SCALE GENOMIC DNA]</scope>
    <source>
        <strain evidence="3 4">JCM 31011</strain>
    </source>
</reference>
<sequence length="69" mass="7463">MKKNMGTTDKVLRLLVAVVIMGAFLLNRISGTTAALLVILAGIFLLTAVTGVCPLYRLFGINTIKKRKT</sequence>
<dbReference type="EMBL" id="JAJNEC010000004">
    <property type="protein sequence ID" value="MCD2422119.1"/>
    <property type="molecule type" value="Genomic_DNA"/>
</dbReference>
<keyword evidence="1" id="KW-0472">Membrane</keyword>
<keyword evidence="1" id="KW-0812">Transmembrane</keyword>
<name>A0ABS8PMZ8_9BACT</name>
<protein>
    <submittedName>
        <fullName evidence="3">DUF2892 domain-containing protein</fullName>
    </submittedName>
</protein>
<evidence type="ECO:0000256" key="1">
    <source>
        <dbReference type="SAM" id="Phobius"/>
    </source>
</evidence>
<feature type="transmembrane region" description="Helical" evidence="1">
    <location>
        <begin position="35"/>
        <end position="59"/>
    </location>
</feature>